<evidence type="ECO:0000313" key="2">
    <source>
        <dbReference type="Proteomes" id="UP001060215"/>
    </source>
</evidence>
<name>A0ACC0IN82_9ERIC</name>
<accession>A0ACC0IN82</accession>
<dbReference type="EMBL" id="CM045760">
    <property type="protein sequence ID" value="KAI8026851.1"/>
    <property type="molecule type" value="Genomic_DNA"/>
</dbReference>
<dbReference type="Proteomes" id="UP001060215">
    <property type="component" value="Chromosome 3"/>
</dbReference>
<evidence type="ECO:0000313" key="1">
    <source>
        <dbReference type="EMBL" id="KAI8026851.1"/>
    </source>
</evidence>
<sequence length="120" mass="13840">MAVPPELAGAIPLIDQFQAEGHRSAKEIHIYGYDVFRKDPIPTSILKVNSDLVNRAVKLFQIVLKYMGVDLFDRVTPTRLEERIELIGKLYKDSLKRFELETNFLHKFQSRQGIILISNI</sequence>
<organism evidence="1 2">
    <name type="scientific">Camellia lanceoleosa</name>
    <dbReference type="NCBI Taxonomy" id="1840588"/>
    <lineage>
        <taxon>Eukaryota</taxon>
        <taxon>Viridiplantae</taxon>
        <taxon>Streptophyta</taxon>
        <taxon>Embryophyta</taxon>
        <taxon>Tracheophyta</taxon>
        <taxon>Spermatophyta</taxon>
        <taxon>Magnoliopsida</taxon>
        <taxon>eudicotyledons</taxon>
        <taxon>Gunneridae</taxon>
        <taxon>Pentapetalae</taxon>
        <taxon>asterids</taxon>
        <taxon>Ericales</taxon>
        <taxon>Theaceae</taxon>
        <taxon>Camellia</taxon>
    </lineage>
</organism>
<comment type="caution">
    <text evidence="1">The sequence shown here is derived from an EMBL/GenBank/DDBJ whole genome shotgun (WGS) entry which is preliminary data.</text>
</comment>
<reference evidence="1 2" key="1">
    <citation type="journal article" date="2022" name="Plant J.">
        <title>Chromosome-level genome of Camellia lanceoleosa provides a valuable resource for understanding genome evolution and self-incompatibility.</title>
        <authorList>
            <person name="Gong W."/>
            <person name="Xiao S."/>
            <person name="Wang L."/>
            <person name="Liao Z."/>
            <person name="Chang Y."/>
            <person name="Mo W."/>
            <person name="Hu G."/>
            <person name="Li W."/>
            <person name="Zhao G."/>
            <person name="Zhu H."/>
            <person name="Hu X."/>
            <person name="Ji K."/>
            <person name="Xiang X."/>
            <person name="Song Q."/>
            <person name="Yuan D."/>
            <person name="Jin S."/>
            <person name="Zhang L."/>
        </authorList>
    </citation>
    <scope>NUCLEOTIDE SEQUENCE [LARGE SCALE GENOMIC DNA]</scope>
    <source>
        <strain evidence="1">SQ_2022a</strain>
    </source>
</reference>
<gene>
    <name evidence="1" type="ORF">LOK49_LG02G01041</name>
</gene>
<proteinExistence type="predicted"/>
<protein>
    <submittedName>
        <fullName evidence="1">Kinesin-like protein KIN-14E</fullName>
    </submittedName>
</protein>
<keyword evidence="2" id="KW-1185">Reference proteome</keyword>